<dbReference type="AlphaFoldDB" id="A0A382MGY0"/>
<accession>A0A382MGY0</accession>
<name>A0A382MGY0_9ZZZZ</name>
<evidence type="ECO:0000313" key="1">
    <source>
        <dbReference type="EMBL" id="SVC46672.1"/>
    </source>
</evidence>
<gene>
    <name evidence="1" type="ORF">METZ01_LOCUS299526</name>
</gene>
<dbReference type="EMBL" id="UINC01092789">
    <property type="protein sequence ID" value="SVC46672.1"/>
    <property type="molecule type" value="Genomic_DNA"/>
</dbReference>
<protein>
    <submittedName>
        <fullName evidence="1">Uncharacterized protein</fullName>
    </submittedName>
</protein>
<sequence>MTLKKEVMEWGLERYEPMREPDYRIRYNRHLEEPNRLIVWDFKNNEEYYTDHFDMTDCTIRMQYENSIKQEKACGAKVILLVWRNGN</sequence>
<proteinExistence type="predicted"/>
<organism evidence="1">
    <name type="scientific">marine metagenome</name>
    <dbReference type="NCBI Taxonomy" id="408172"/>
    <lineage>
        <taxon>unclassified sequences</taxon>
        <taxon>metagenomes</taxon>
        <taxon>ecological metagenomes</taxon>
    </lineage>
</organism>
<reference evidence="1" key="1">
    <citation type="submission" date="2018-05" db="EMBL/GenBank/DDBJ databases">
        <authorList>
            <person name="Lanie J.A."/>
            <person name="Ng W.-L."/>
            <person name="Kazmierczak K.M."/>
            <person name="Andrzejewski T.M."/>
            <person name="Davidsen T.M."/>
            <person name="Wayne K.J."/>
            <person name="Tettelin H."/>
            <person name="Glass J.I."/>
            <person name="Rusch D."/>
            <person name="Podicherti R."/>
            <person name="Tsui H.-C.T."/>
            <person name="Winkler M.E."/>
        </authorList>
    </citation>
    <scope>NUCLEOTIDE SEQUENCE</scope>
</reference>